<sequence>MWSTRFVLATLGAAFFQSQPFLGKETRVSHRHNHSHRLLNLHPQRMPLLLDHLQPVQLRT</sequence>
<dbReference type="AlphaFoldDB" id="A0A0P7AIG8"/>
<keyword evidence="1" id="KW-0732">Signal</keyword>
<dbReference type="EMBL" id="LKCW01000172">
    <property type="protein sequence ID" value="KPM37248.1"/>
    <property type="molecule type" value="Genomic_DNA"/>
</dbReference>
<evidence type="ECO:0000256" key="1">
    <source>
        <dbReference type="SAM" id="SignalP"/>
    </source>
</evidence>
<accession>A0A0P7AIG8</accession>
<feature type="signal peptide" evidence="1">
    <location>
        <begin position="1"/>
        <end position="18"/>
    </location>
</feature>
<comment type="caution">
    <text evidence="2">The sequence shown here is derived from an EMBL/GenBank/DDBJ whole genome shotgun (WGS) entry which is preliminary data.</text>
</comment>
<dbReference type="Proteomes" id="UP000050424">
    <property type="component" value="Unassembled WGS sequence"/>
</dbReference>
<protein>
    <submittedName>
        <fullName evidence="2">Uncharacterized protein</fullName>
    </submittedName>
</protein>
<name>A0A0P7AIG8_9HYPO</name>
<proteinExistence type="predicted"/>
<evidence type="ECO:0000313" key="3">
    <source>
        <dbReference type="Proteomes" id="UP000050424"/>
    </source>
</evidence>
<keyword evidence="3" id="KW-1185">Reference proteome</keyword>
<feature type="chain" id="PRO_5006134872" evidence="1">
    <location>
        <begin position="19"/>
        <end position="60"/>
    </location>
</feature>
<organism evidence="2 3">
    <name type="scientific">Neonectria ditissima</name>
    <dbReference type="NCBI Taxonomy" id="78410"/>
    <lineage>
        <taxon>Eukaryota</taxon>
        <taxon>Fungi</taxon>
        <taxon>Dikarya</taxon>
        <taxon>Ascomycota</taxon>
        <taxon>Pezizomycotina</taxon>
        <taxon>Sordariomycetes</taxon>
        <taxon>Hypocreomycetidae</taxon>
        <taxon>Hypocreales</taxon>
        <taxon>Nectriaceae</taxon>
        <taxon>Neonectria</taxon>
    </lineage>
</organism>
<evidence type="ECO:0000313" key="2">
    <source>
        <dbReference type="EMBL" id="KPM37248.1"/>
    </source>
</evidence>
<reference evidence="2 3" key="1">
    <citation type="submission" date="2015-09" db="EMBL/GenBank/DDBJ databases">
        <title>Draft genome of a European isolate of the apple canker pathogen Neonectria ditissima.</title>
        <authorList>
            <person name="Gomez-Cortecero A."/>
            <person name="Harrison R.J."/>
            <person name="Armitage A.D."/>
        </authorList>
    </citation>
    <scope>NUCLEOTIDE SEQUENCE [LARGE SCALE GENOMIC DNA]</scope>
    <source>
        <strain evidence="2 3">R09/05</strain>
    </source>
</reference>
<gene>
    <name evidence="2" type="ORF">AK830_g9336</name>
</gene>